<reference evidence="2" key="2">
    <citation type="submission" date="2021-03" db="UniProtKB">
        <authorList>
            <consortium name="EnsemblPlants"/>
        </authorList>
    </citation>
    <scope>IDENTIFICATION</scope>
</reference>
<evidence type="ECO:0000313" key="3">
    <source>
        <dbReference type="Proteomes" id="UP000596661"/>
    </source>
</evidence>
<dbReference type="Gramene" id="evm.model.04.106">
    <property type="protein sequence ID" value="cds.evm.model.04.106"/>
    <property type="gene ID" value="evm.TU.04.106"/>
</dbReference>
<dbReference type="Proteomes" id="UP000596661">
    <property type="component" value="Chromosome 4"/>
</dbReference>
<evidence type="ECO:0000256" key="1">
    <source>
        <dbReference type="SAM" id="MobiDB-lite"/>
    </source>
</evidence>
<keyword evidence="3" id="KW-1185">Reference proteome</keyword>
<dbReference type="AlphaFoldDB" id="A0A803PBJ5"/>
<name>A0A803PBJ5_CANSA</name>
<accession>A0A803PBJ5</accession>
<organism evidence="2 3">
    <name type="scientific">Cannabis sativa</name>
    <name type="common">Hemp</name>
    <name type="synonym">Marijuana</name>
    <dbReference type="NCBI Taxonomy" id="3483"/>
    <lineage>
        <taxon>Eukaryota</taxon>
        <taxon>Viridiplantae</taxon>
        <taxon>Streptophyta</taxon>
        <taxon>Embryophyta</taxon>
        <taxon>Tracheophyta</taxon>
        <taxon>Spermatophyta</taxon>
        <taxon>Magnoliopsida</taxon>
        <taxon>eudicotyledons</taxon>
        <taxon>Gunneridae</taxon>
        <taxon>Pentapetalae</taxon>
        <taxon>rosids</taxon>
        <taxon>fabids</taxon>
        <taxon>Rosales</taxon>
        <taxon>Cannabaceae</taxon>
        <taxon>Cannabis</taxon>
    </lineage>
</organism>
<reference evidence="2" key="1">
    <citation type="submission" date="2018-11" db="EMBL/GenBank/DDBJ databases">
        <authorList>
            <person name="Grassa J C."/>
        </authorList>
    </citation>
    <scope>NUCLEOTIDE SEQUENCE [LARGE SCALE GENOMIC DNA]</scope>
</reference>
<sequence length="127" mass="13612">MLCSSEKSNKSKKLILINKNENGVRSLDLDVLDPGVIRFGFGSRFGSRVRVPDPGLCPGSRPKSEVLVWDPGLILGSGSGAGTRFEVQGRVWSTGSRIRALGPGPGSDPRSRYGSGFENRARVRGRG</sequence>
<dbReference type="EnsemblPlants" id="evm.model.04.106">
    <property type="protein sequence ID" value="cds.evm.model.04.106"/>
    <property type="gene ID" value="evm.TU.04.106"/>
</dbReference>
<proteinExistence type="predicted"/>
<feature type="region of interest" description="Disordered" evidence="1">
    <location>
        <begin position="96"/>
        <end position="127"/>
    </location>
</feature>
<protein>
    <submittedName>
        <fullName evidence="2">Uncharacterized protein</fullName>
    </submittedName>
</protein>
<dbReference type="EMBL" id="UZAU01000358">
    <property type="status" value="NOT_ANNOTATED_CDS"/>
    <property type="molecule type" value="Genomic_DNA"/>
</dbReference>
<evidence type="ECO:0000313" key="2">
    <source>
        <dbReference type="EnsemblPlants" id="cds.evm.model.04.106"/>
    </source>
</evidence>